<comment type="caution">
    <text evidence="1">The sequence shown here is derived from an EMBL/GenBank/DDBJ whole genome shotgun (WGS) entry which is preliminary data.</text>
</comment>
<name>A0A8S9QSZ7_BRACR</name>
<reference evidence="1" key="1">
    <citation type="submission" date="2019-12" db="EMBL/GenBank/DDBJ databases">
        <title>Genome sequencing and annotation of Brassica cretica.</title>
        <authorList>
            <person name="Studholme D.J."/>
            <person name="Sarris P."/>
        </authorList>
    </citation>
    <scope>NUCLEOTIDE SEQUENCE</scope>
    <source>
        <strain evidence="1">PFS-109/04</strain>
        <tissue evidence="1">Leaf</tissue>
    </source>
</reference>
<protein>
    <submittedName>
        <fullName evidence="1">Uncharacterized protein</fullName>
    </submittedName>
</protein>
<evidence type="ECO:0000313" key="2">
    <source>
        <dbReference type="Proteomes" id="UP000712600"/>
    </source>
</evidence>
<dbReference type="Proteomes" id="UP000712600">
    <property type="component" value="Unassembled WGS sequence"/>
</dbReference>
<organism evidence="1 2">
    <name type="scientific">Brassica cretica</name>
    <name type="common">Mustard</name>
    <dbReference type="NCBI Taxonomy" id="69181"/>
    <lineage>
        <taxon>Eukaryota</taxon>
        <taxon>Viridiplantae</taxon>
        <taxon>Streptophyta</taxon>
        <taxon>Embryophyta</taxon>
        <taxon>Tracheophyta</taxon>
        <taxon>Spermatophyta</taxon>
        <taxon>Magnoliopsida</taxon>
        <taxon>eudicotyledons</taxon>
        <taxon>Gunneridae</taxon>
        <taxon>Pentapetalae</taxon>
        <taxon>rosids</taxon>
        <taxon>malvids</taxon>
        <taxon>Brassicales</taxon>
        <taxon>Brassicaceae</taxon>
        <taxon>Brassiceae</taxon>
        <taxon>Brassica</taxon>
    </lineage>
</organism>
<proteinExistence type="predicted"/>
<dbReference type="EMBL" id="QGKX02000996">
    <property type="protein sequence ID" value="KAF3555974.1"/>
    <property type="molecule type" value="Genomic_DNA"/>
</dbReference>
<sequence length="49" mass="5940">MKRGSRLLTLIMKAEVNLINTKHKNKLMTWERTWVNRKYMAQALTMKMM</sequence>
<dbReference type="AlphaFoldDB" id="A0A8S9QSZ7"/>
<evidence type="ECO:0000313" key="1">
    <source>
        <dbReference type="EMBL" id="KAF3555974.1"/>
    </source>
</evidence>
<accession>A0A8S9QSZ7</accession>
<gene>
    <name evidence="1" type="ORF">F2Q69_00015338</name>
</gene>